<sequence length="85" mass="9432">MSQEETPLPTPSPDFENKIAVAVDTIKQAAEELDKVDIPKETRDLLLDDFLSSRLTRRTNENLFRKSRGFWSTAAKVAGVAALIG</sequence>
<reference evidence="1" key="1">
    <citation type="journal article" date="2023" name="PLoS Negl. Trop. Dis.">
        <title>A genome sequence for Biomphalaria pfeifferi, the major vector snail for the human-infecting parasite Schistosoma mansoni.</title>
        <authorList>
            <person name="Bu L."/>
            <person name="Lu L."/>
            <person name="Laidemitt M.R."/>
            <person name="Zhang S.M."/>
            <person name="Mutuku M."/>
            <person name="Mkoji G."/>
            <person name="Steinauer M."/>
            <person name="Loker E.S."/>
        </authorList>
    </citation>
    <scope>NUCLEOTIDE SEQUENCE</scope>
    <source>
        <strain evidence="1">KasaAsao</strain>
    </source>
</reference>
<dbReference type="AlphaFoldDB" id="A0AAD8AZN0"/>
<keyword evidence="2" id="KW-1185">Reference proteome</keyword>
<protein>
    <submittedName>
        <fullName evidence="1">Uncharacterized protein</fullName>
    </submittedName>
</protein>
<accession>A0AAD8AZN0</accession>
<organism evidence="1 2">
    <name type="scientific">Biomphalaria pfeifferi</name>
    <name type="common">Bloodfluke planorb</name>
    <name type="synonym">Freshwater snail</name>
    <dbReference type="NCBI Taxonomy" id="112525"/>
    <lineage>
        <taxon>Eukaryota</taxon>
        <taxon>Metazoa</taxon>
        <taxon>Spiralia</taxon>
        <taxon>Lophotrochozoa</taxon>
        <taxon>Mollusca</taxon>
        <taxon>Gastropoda</taxon>
        <taxon>Heterobranchia</taxon>
        <taxon>Euthyneura</taxon>
        <taxon>Panpulmonata</taxon>
        <taxon>Hygrophila</taxon>
        <taxon>Lymnaeoidea</taxon>
        <taxon>Planorbidae</taxon>
        <taxon>Biomphalaria</taxon>
    </lineage>
</organism>
<gene>
    <name evidence="1" type="ORF">Bpfe_025321</name>
</gene>
<evidence type="ECO:0000313" key="1">
    <source>
        <dbReference type="EMBL" id="KAK0045312.1"/>
    </source>
</evidence>
<comment type="caution">
    <text evidence="1">The sequence shown here is derived from an EMBL/GenBank/DDBJ whole genome shotgun (WGS) entry which is preliminary data.</text>
</comment>
<evidence type="ECO:0000313" key="2">
    <source>
        <dbReference type="Proteomes" id="UP001233172"/>
    </source>
</evidence>
<name>A0AAD8AZN0_BIOPF</name>
<dbReference type="EMBL" id="JASAOG010000183">
    <property type="protein sequence ID" value="KAK0045312.1"/>
    <property type="molecule type" value="Genomic_DNA"/>
</dbReference>
<proteinExistence type="predicted"/>
<reference evidence="1" key="2">
    <citation type="submission" date="2023-04" db="EMBL/GenBank/DDBJ databases">
        <authorList>
            <person name="Bu L."/>
            <person name="Lu L."/>
            <person name="Laidemitt M.R."/>
            <person name="Zhang S.M."/>
            <person name="Mutuku M."/>
            <person name="Mkoji G."/>
            <person name="Steinauer M."/>
            <person name="Loker E.S."/>
        </authorList>
    </citation>
    <scope>NUCLEOTIDE SEQUENCE</scope>
    <source>
        <strain evidence="1">KasaAsao</strain>
        <tissue evidence="1">Whole Snail</tissue>
    </source>
</reference>
<dbReference type="Proteomes" id="UP001233172">
    <property type="component" value="Unassembled WGS sequence"/>
</dbReference>